<dbReference type="Proteomes" id="UP000324241">
    <property type="component" value="Unassembled WGS sequence"/>
</dbReference>
<evidence type="ECO:0000259" key="1">
    <source>
        <dbReference type="PROSITE" id="PS51186"/>
    </source>
</evidence>
<dbReference type="Pfam" id="PF13302">
    <property type="entry name" value="Acetyltransf_3"/>
    <property type="match status" value="1"/>
</dbReference>
<reference evidence="2 5" key="2">
    <citation type="submission" date="2019-08" db="EMBL/GenBank/DDBJ databases">
        <title>The genome sequence of a newly discovered highly antifungal drug resistant Aspergillus species, Aspergillus tanneri NIH 1004.</title>
        <authorList>
            <person name="Mounaud S."/>
            <person name="Singh I."/>
            <person name="Joardar V."/>
            <person name="Pakala S."/>
            <person name="Pakala S."/>
            <person name="Venepally P."/>
            <person name="Chung J.K."/>
            <person name="Losada L."/>
            <person name="Nierman W.C."/>
        </authorList>
    </citation>
    <scope>NUCLEOTIDE SEQUENCE [LARGE SCALE GENOMIC DNA]</scope>
    <source>
        <strain evidence="2 5">NIH1004</strain>
    </source>
</reference>
<dbReference type="SUPFAM" id="SSF55729">
    <property type="entry name" value="Acyl-CoA N-acyltransferases (Nat)"/>
    <property type="match status" value="1"/>
</dbReference>
<dbReference type="GeneID" id="54326462"/>
<evidence type="ECO:0000313" key="5">
    <source>
        <dbReference type="Proteomes" id="UP000324241"/>
    </source>
</evidence>
<dbReference type="PANTHER" id="PTHR43441:SF2">
    <property type="entry name" value="FAMILY ACETYLTRANSFERASE, PUTATIVE (AFU_ORTHOLOGUE AFUA_7G00850)-RELATED"/>
    <property type="match status" value="1"/>
</dbReference>
<dbReference type="RefSeq" id="XP_033430428.1">
    <property type="nucleotide sequence ID" value="XM_033568433.1"/>
</dbReference>
<dbReference type="InterPro" id="IPR000182">
    <property type="entry name" value="GNAT_dom"/>
</dbReference>
<accession>A0A4S3J5X6</accession>
<evidence type="ECO:0000313" key="2">
    <source>
        <dbReference type="EMBL" id="KAA8651067.1"/>
    </source>
</evidence>
<proteinExistence type="predicted"/>
<reference evidence="3 4" key="1">
    <citation type="submission" date="2019-03" db="EMBL/GenBank/DDBJ databases">
        <title>The genome sequence of a newly discovered highly antifungal drug resistant Aspergillus species, Aspergillus tanneri NIH 1004.</title>
        <authorList>
            <person name="Mounaud S."/>
            <person name="Singh I."/>
            <person name="Joardar V."/>
            <person name="Pakala S."/>
            <person name="Pakala S."/>
            <person name="Venepally P."/>
            <person name="Hoover J."/>
            <person name="Nierman W."/>
            <person name="Chung J."/>
            <person name="Losada L."/>
        </authorList>
    </citation>
    <scope>NUCLEOTIDE SEQUENCE [LARGE SCALE GENOMIC DNA]</scope>
    <source>
        <strain evidence="3 4">NIH1004</strain>
    </source>
</reference>
<evidence type="ECO:0000313" key="3">
    <source>
        <dbReference type="EMBL" id="THC90320.1"/>
    </source>
</evidence>
<gene>
    <name evidence="2" type="ORF">ATNIH1004_003760</name>
    <name evidence="3" type="ORF">EYZ11_010219</name>
</gene>
<dbReference type="GO" id="GO:0008999">
    <property type="term" value="F:protein-N-terminal-alanine acetyltransferase activity"/>
    <property type="evidence" value="ECO:0007669"/>
    <property type="project" value="TreeGrafter"/>
</dbReference>
<dbReference type="VEuPathDB" id="FungiDB:EYZ11_010219"/>
<dbReference type="AlphaFoldDB" id="A0A4S3J5X6"/>
<comment type="caution">
    <text evidence="3">The sequence shown here is derived from an EMBL/GenBank/DDBJ whole genome shotgun (WGS) entry which is preliminary data.</text>
</comment>
<dbReference type="EMBL" id="SOSA01000534">
    <property type="protein sequence ID" value="THC90320.1"/>
    <property type="molecule type" value="Genomic_DNA"/>
</dbReference>
<dbReference type="PANTHER" id="PTHR43441">
    <property type="entry name" value="RIBOSOMAL-PROTEIN-SERINE ACETYLTRANSFERASE"/>
    <property type="match status" value="1"/>
</dbReference>
<dbReference type="OrthoDB" id="41238at2759"/>
<sequence>MTPLGPPVSQPTALRPSSAAVLEGRTVRLINLRPEHADHLFPLVGGNDATIASLWTYMLDGPWNDIEAFRSAVTAKSKLTDPCFFAIQDSSTGRVLGQLSLMNIVPEHLRVEIGSVLFSPALQRTTGATEAVYLLIQYAVEILGYRRVEWKCNALNQASQNAAVRLGFSFEGVFRQHMVLKGRSRDTAWYSILKEEWEQKNIKKALELWLREANFDAEGRQKKGLVEIRKELEDLTSSH</sequence>
<dbReference type="FunFam" id="3.40.630.30:FF:000047">
    <property type="entry name" value="Acetyltransferase, GNAT family"/>
    <property type="match status" value="1"/>
</dbReference>
<evidence type="ECO:0000313" key="4">
    <source>
        <dbReference type="Proteomes" id="UP000308092"/>
    </source>
</evidence>
<feature type="domain" description="N-acetyltransferase" evidence="1">
    <location>
        <begin position="27"/>
        <end position="186"/>
    </location>
</feature>
<name>A0A4S3J5X6_9EURO</name>
<dbReference type="EMBL" id="QUQM01000001">
    <property type="protein sequence ID" value="KAA8651067.1"/>
    <property type="molecule type" value="Genomic_DNA"/>
</dbReference>
<dbReference type="GO" id="GO:1990189">
    <property type="term" value="F:protein N-terminal-serine acetyltransferase activity"/>
    <property type="evidence" value="ECO:0007669"/>
    <property type="project" value="TreeGrafter"/>
</dbReference>
<dbReference type="PROSITE" id="PS51186">
    <property type="entry name" value="GNAT"/>
    <property type="match status" value="1"/>
</dbReference>
<keyword evidence="4" id="KW-1185">Reference proteome</keyword>
<dbReference type="InterPro" id="IPR051908">
    <property type="entry name" value="Ribosomal_N-acetyltransferase"/>
</dbReference>
<organism evidence="3 4">
    <name type="scientific">Aspergillus tanneri</name>
    <dbReference type="NCBI Taxonomy" id="1220188"/>
    <lineage>
        <taxon>Eukaryota</taxon>
        <taxon>Fungi</taxon>
        <taxon>Dikarya</taxon>
        <taxon>Ascomycota</taxon>
        <taxon>Pezizomycotina</taxon>
        <taxon>Eurotiomycetes</taxon>
        <taxon>Eurotiomycetidae</taxon>
        <taxon>Eurotiales</taxon>
        <taxon>Aspergillaceae</taxon>
        <taxon>Aspergillus</taxon>
        <taxon>Aspergillus subgen. Circumdati</taxon>
    </lineage>
</organism>
<dbReference type="Proteomes" id="UP000308092">
    <property type="component" value="Unassembled WGS sequence"/>
</dbReference>
<dbReference type="Gene3D" id="3.40.630.30">
    <property type="match status" value="1"/>
</dbReference>
<protein>
    <recommendedName>
        <fullName evidence="1">N-acetyltransferase domain-containing protein</fullName>
    </recommendedName>
</protein>
<dbReference type="InterPro" id="IPR016181">
    <property type="entry name" value="Acyl_CoA_acyltransferase"/>
</dbReference>